<keyword evidence="1" id="KW-0472">Membrane</keyword>
<feature type="transmembrane region" description="Helical" evidence="1">
    <location>
        <begin position="108"/>
        <end position="129"/>
    </location>
</feature>
<dbReference type="EMBL" id="JBHSPR010000018">
    <property type="protein sequence ID" value="MFC6019215.1"/>
    <property type="molecule type" value="Genomic_DNA"/>
</dbReference>
<organism evidence="2 3">
    <name type="scientific">Plantactinospora solaniradicis</name>
    <dbReference type="NCBI Taxonomy" id="1723736"/>
    <lineage>
        <taxon>Bacteria</taxon>
        <taxon>Bacillati</taxon>
        <taxon>Actinomycetota</taxon>
        <taxon>Actinomycetes</taxon>
        <taxon>Micromonosporales</taxon>
        <taxon>Micromonosporaceae</taxon>
        <taxon>Plantactinospora</taxon>
    </lineage>
</organism>
<evidence type="ECO:0000313" key="3">
    <source>
        <dbReference type="Proteomes" id="UP001596203"/>
    </source>
</evidence>
<evidence type="ECO:0000313" key="2">
    <source>
        <dbReference type="EMBL" id="MFC6019215.1"/>
    </source>
</evidence>
<accession>A0ABW1KCF0</accession>
<feature type="transmembrane region" description="Helical" evidence="1">
    <location>
        <begin position="20"/>
        <end position="42"/>
    </location>
</feature>
<evidence type="ECO:0000256" key="1">
    <source>
        <dbReference type="SAM" id="Phobius"/>
    </source>
</evidence>
<dbReference type="Proteomes" id="UP001596203">
    <property type="component" value="Unassembled WGS sequence"/>
</dbReference>
<keyword evidence="1" id="KW-0812">Transmembrane</keyword>
<keyword evidence="3" id="KW-1185">Reference proteome</keyword>
<proteinExistence type="predicted"/>
<comment type="caution">
    <text evidence="2">The sequence shown here is derived from an EMBL/GenBank/DDBJ whole genome shotgun (WGS) entry which is preliminary data.</text>
</comment>
<gene>
    <name evidence="2" type="ORF">ACFP2T_23770</name>
</gene>
<feature type="transmembrane region" description="Helical" evidence="1">
    <location>
        <begin position="141"/>
        <end position="159"/>
    </location>
</feature>
<dbReference type="RefSeq" id="WP_377425029.1">
    <property type="nucleotide sequence ID" value="NZ_JBHSPR010000018.1"/>
</dbReference>
<sequence length="189" mass="20271">MAAEDRGRAPAAAGMPQRQVYGLVALLLMLSNVPLVCLVVLWPEPADLAGPSRLHLLNWSSGTISPEQRILLCVAFCGLLGGSIRMLLRIRGDFTSPQVESRYIPWYFLTPPIGAILAVGFYLVVRGGFLASGTSVENVNVFAFGGTGVLVGLFAEVAADRLEGAFSGGFSARRRRRPRPSEPDGPTEE</sequence>
<reference evidence="3" key="1">
    <citation type="journal article" date="2019" name="Int. J. Syst. Evol. Microbiol.">
        <title>The Global Catalogue of Microorganisms (GCM) 10K type strain sequencing project: providing services to taxonomists for standard genome sequencing and annotation.</title>
        <authorList>
            <consortium name="The Broad Institute Genomics Platform"/>
            <consortium name="The Broad Institute Genome Sequencing Center for Infectious Disease"/>
            <person name="Wu L."/>
            <person name="Ma J."/>
        </authorList>
    </citation>
    <scope>NUCLEOTIDE SEQUENCE [LARGE SCALE GENOMIC DNA]</scope>
    <source>
        <strain evidence="3">ZS-35-S2</strain>
    </source>
</reference>
<keyword evidence="1" id="KW-1133">Transmembrane helix</keyword>
<protein>
    <submittedName>
        <fullName evidence="2">Uncharacterized protein</fullName>
    </submittedName>
</protein>
<name>A0ABW1KCF0_9ACTN</name>